<feature type="region of interest" description="Disordered" evidence="1">
    <location>
        <begin position="210"/>
        <end position="251"/>
    </location>
</feature>
<feature type="compositionally biased region" description="Basic and acidic residues" evidence="1">
    <location>
        <begin position="212"/>
        <end position="222"/>
    </location>
</feature>
<dbReference type="RefSeq" id="WP_266085249.1">
    <property type="nucleotide sequence ID" value="NZ_RKLV01000001.1"/>
</dbReference>
<reference evidence="2" key="1">
    <citation type="submission" date="2022-09" db="EMBL/GenBank/DDBJ databases">
        <title>Haloadaptaus new haloarchaeum isolated from saline soil.</title>
        <authorList>
            <person name="Duran-Viseras A."/>
            <person name="Sanchez-Porro C."/>
            <person name="Ventosa A."/>
        </authorList>
    </citation>
    <scope>NUCLEOTIDE SEQUENCE</scope>
    <source>
        <strain evidence="2">F3-133</strain>
    </source>
</reference>
<gene>
    <name evidence="2" type="ORF">EGH25_00155</name>
</gene>
<keyword evidence="3" id="KW-1185">Reference proteome</keyword>
<sequence length="504" mass="54983">MTIERTVDKDKYSTQARGSIGARNGVRSGLARVSDGIGWDGYRIPVLLAIAAVALVVLAGSAVDTVGAADGENFTVDTGTNVTVEPKNSAVTSTGELSETARMQTFNVTLDRGDIEVGETTTFEVEIEVAEQIGGLAEVETVEDIKVENIGHDHPNLSVSPTEADVGDLTVGKSETVTFDVTQTTEDELFFTLRITGNVNGTQVEQLFSRSIKPEDGNKTDWVDTPEGEPSPITSGTESTPTDKVTNDSVSTQATATVTGTWYYLDGNDNKQPCKRCWVEVKDNDPVSDGTLASGRTDANGDYSFSFDPTNSGATEFSNVDVYVKVYADNGVVEVKEDGIYPNPTYSDTTETENDVQDGAYISFSNTVSENKEAWQIAEDARTARDYILDETGWTRDSILTRWPADKSEFMKSPISELDEYIKIGSDWDSGTVYQEYGHAVMYSMYGDSYPDTDDYNNRHCLHSHTDPGFAVVEGWSAFVWGAVADDSTEVRHSYLNTNIEINT</sequence>
<dbReference type="AlphaFoldDB" id="A0A9Q4GFP7"/>
<name>A0A9Q4GFP7_9EURY</name>
<proteinExistence type="predicted"/>
<comment type="caution">
    <text evidence="2">The sequence shown here is derived from an EMBL/GenBank/DDBJ whole genome shotgun (WGS) entry which is preliminary data.</text>
</comment>
<evidence type="ECO:0000313" key="3">
    <source>
        <dbReference type="Proteomes" id="UP001149411"/>
    </source>
</evidence>
<evidence type="ECO:0000256" key="1">
    <source>
        <dbReference type="SAM" id="MobiDB-lite"/>
    </source>
</evidence>
<feature type="compositionally biased region" description="Polar residues" evidence="1">
    <location>
        <begin position="232"/>
        <end position="251"/>
    </location>
</feature>
<accession>A0A9Q4GFP7</accession>
<organism evidence="2 3">
    <name type="scientific">Halorutilus salinus</name>
    <dbReference type="NCBI Taxonomy" id="2487751"/>
    <lineage>
        <taxon>Archaea</taxon>
        <taxon>Methanobacteriati</taxon>
        <taxon>Methanobacteriota</taxon>
        <taxon>Stenosarchaea group</taxon>
        <taxon>Halobacteria</taxon>
        <taxon>Halorutilales</taxon>
        <taxon>Halorutilaceae</taxon>
        <taxon>Halorutilus</taxon>
    </lineage>
</organism>
<protein>
    <submittedName>
        <fullName evidence="2">Uncharacterized protein</fullName>
    </submittedName>
</protein>
<dbReference type="Proteomes" id="UP001149411">
    <property type="component" value="Unassembled WGS sequence"/>
</dbReference>
<evidence type="ECO:0000313" key="2">
    <source>
        <dbReference type="EMBL" id="MCX2817777.1"/>
    </source>
</evidence>
<dbReference type="EMBL" id="RKLV01000001">
    <property type="protein sequence ID" value="MCX2817777.1"/>
    <property type="molecule type" value="Genomic_DNA"/>
</dbReference>